<protein>
    <submittedName>
        <fullName evidence="1">5077_t:CDS:1</fullName>
    </submittedName>
</protein>
<gene>
    <name evidence="1" type="ORF">ACOLOM_LOCUS8747</name>
</gene>
<sequence>MKPHRLTLTNSLVLGYGLHRHLDLFLDPRPASREELEMYHDPKYLNLLEVKTRAAVEPPATSPLSRRREGGTVSHLQRKSAGDWNITNSNPFEQAIFTEDCPVFGGMNDFFCQYTGASLAGARSLVSGQSDIAINWSGGLHHAKKAEPSGFCYVNDIVLAILEMLRYHPRVLYIDIDIHHGDGVEQAFYHSNRVFTVSLHKYNGSFFPGTGKLEDIGSGQGKYFCANIPLEDGIDDAAYLSIFREVIGDIITMFKPSSIVLQCGADSLGCDKLGCFNLSIKAHGDCVRFIKNFNLPLLILGGGGYTIDNVARCWTYETAVLTGTDIPDQLPRGPYYSYFAPDYKLHKVWDKKWDNENEAPRLRNMVANIRSKLRYLHGAPSVVMGEEGFPVNLKEWLEQEEKRIRDGEEIEEEGDDEYMKDVRKEDRHFGKGQFFQDDNDNRGEVTGEKDPDVEVRDGDGRRRARGGARRGAGVVEEDEGEGAELQAAEQLHQALAILML</sequence>
<proteinExistence type="predicted"/>
<evidence type="ECO:0000313" key="1">
    <source>
        <dbReference type="EMBL" id="CAG8665481.1"/>
    </source>
</evidence>
<dbReference type="Proteomes" id="UP000789525">
    <property type="component" value="Unassembled WGS sequence"/>
</dbReference>
<accession>A0ACA9NT72</accession>
<organism evidence="1 2">
    <name type="scientific">Acaulospora colombiana</name>
    <dbReference type="NCBI Taxonomy" id="27376"/>
    <lineage>
        <taxon>Eukaryota</taxon>
        <taxon>Fungi</taxon>
        <taxon>Fungi incertae sedis</taxon>
        <taxon>Mucoromycota</taxon>
        <taxon>Glomeromycotina</taxon>
        <taxon>Glomeromycetes</taxon>
        <taxon>Diversisporales</taxon>
        <taxon>Acaulosporaceae</taxon>
        <taxon>Acaulospora</taxon>
    </lineage>
</organism>
<evidence type="ECO:0000313" key="2">
    <source>
        <dbReference type="Proteomes" id="UP000789525"/>
    </source>
</evidence>
<reference evidence="1" key="1">
    <citation type="submission" date="2021-06" db="EMBL/GenBank/DDBJ databases">
        <authorList>
            <person name="Kallberg Y."/>
            <person name="Tangrot J."/>
            <person name="Rosling A."/>
        </authorList>
    </citation>
    <scope>NUCLEOTIDE SEQUENCE</scope>
    <source>
        <strain evidence="1">CL356</strain>
    </source>
</reference>
<comment type="caution">
    <text evidence="1">The sequence shown here is derived from an EMBL/GenBank/DDBJ whole genome shotgun (WGS) entry which is preliminary data.</text>
</comment>
<dbReference type="EMBL" id="CAJVPT010023438">
    <property type="protein sequence ID" value="CAG8665481.1"/>
    <property type="molecule type" value="Genomic_DNA"/>
</dbReference>
<name>A0ACA9NT72_9GLOM</name>
<keyword evidence="2" id="KW-1185">Reference proteome</keyword>